<comment type="caution">
    <text evidence="1">The sequence shown here is derived from an EMBL/GenBank/DDBJ whole genome shotgun (WGS) entry which is preliminary data.</text>
</comment>
<evidence type="ECO:0000313" key="2">
    <source>
        <dbReference type="Proteomes" id="UP000250744"/>
    </source>
</evidence>
<keyword evidence="2" id="KW-1185">Reference proteome</keyword>
<evidence type="ECO:0000313" key="1">
    <source>
        <dbReference type="EMBL" id="RAU19606.1"/>
    </source>
</evidence>
<reference evidence="1 2" key="1">
    <citation type="submission" date="2018-06" db="EMBL/GenBank/DDBJ databases">
        <title>Nitrincola tibetense sp. nov., isolated from Lake XuguoCo on Tibetan Plateau.</title>
        <authorList>
            <person name="Xing P."/>
        </authorList>
    </citation>
    <scope>NUCLEOTIDE SEQUENCE [LARGE SCALE GENOMIC DNA]</scope>
    <source>
        <strain evidence="2">xg18</strain>
    </source>
</reference>
<organism evidence="1 2">
    <name type="scientific">Nitrincola tibetensis</name>
    <dbReference type="NCBI Taxonomy" id="2219697"/>
    <lineage>
        <taxon>Bacteria</taxon>
        <taxon>Pseudomonadati</taxon>
        <taxon>Pseudomonadota</taxon>
        <taxon>Gammaproteobacteria</taxon>
        <taxon>Oceanospirillales</taxon>
        <taxon>Oceanospirillaceae</taxon>
        <taxon>Nitrincola</taxon>
    </lineage>
</organism>
<proteinExistence type="predicted"/>
<dbReference type="EMBL" id="QKRX01000001">
    <property type="protein sequence ID" value="RAU19606.1"/>
    <property type="molecule type" value="Genomic_DNA"/>
</dbReference>
<protein>
    <submittedName>
        <fullName evidence="1">Uncharacterized protein</fullName>
    </submittedName>
</protein>
<gene>
    <name evidence="1" type="ORF">DN062_00540</name>
</gene>
<name>A0A364NR93_9GAMM</name>
<dbReference type="AlphaFoldDB" id="A0A364NR93"/>
<dbReference type="Proteomes" id="UP000250744">
    <property type="component" value="Unassembled WGS sequence"/>
</dbReference>
<dbReference type="RefSeq" id="WP_112156601.1">
    <property type="nucleotide sequence ID" value="NZ_QKRX01000001.1"/>
</dbReference>
<accession>A0A364NR93</accession>
<sequence length="204" mass="23964">MKLGLRRDIRLFKIRWRRRWRSIQKSRSRKAAKTGNLAFSRAGSSGDFKQELCAMHEIGHMVLLHYLVPTKNITARVWKNTDGEWEGSTEPDNAPDVSDYMAKTFVAGFLAEQMACRVLSKLSYKECYYIFRTVAETNSDYIGFNDFYRSQFRVENGCISEFEYYVSIHDEVYSYFIRFGIKRMYASSRLLSHKGQIKYTDTVE</sequence>